<dbReference type="EMBL" id="JAPWGM010000003">
    <property type="protein sequence ID" value="MCZ4244686.1"/>
    <property type="molecule type" value="Genomic_DNA"/>
</dbReference>
<keyword evidence="3" id="KW-1185">Reference proteome</keyword>
<reference evidence="2" key="1">
    <citation type="submission" date="2022-12" db="EMBL/GenBank/DDBJ databases">
        <title>Genome sequence of HCMS5-2.</title>
        <authorList>
            <person name="Woo H."/>
        </authorList>
    </citation>
    <scope>NUCLEOTIDE SEQUENCE</scope>
    <source>
        <strain evidence="2">HCMS5-2</strain>
    </source>
</reference>
<feature type="chain" id="PRO_5046271452" evidence="1">
    <location>
        <begin position="22"/>
        <end position="140"/>
    </location>
</feature>
<evidence type="ECO:0000313" key="2">
    <source>
        <dbReference type="EMBL" id="MCZ4244686.1"/>
    </source>
</evidence>
<comment type="caution">
    <text evidence="2">The sequence shown here is derived from an EMBL/GenBank/DDBJ whole genome shotgun (WGS) entry which is preliminary data.</text>
</comment>
<sequence>MNRLSLFLTGIICLLFISSYAQPIVGNGCMSQTSPKRVYQTYVDNGGIPSKPRYQPSSTGRYSEWTVQYDITQYPCYKWNLVSAGGCYYRTTYGTGIYLTGDYGYFTGPVTNCPIDNNTLFLLFSLGGIGCFLVRKSFLA</sequence>
<proteinExistence type="predicted"/>
<keyword evidence="1" id="KW-0732">Signal</keyword>
<dbReference type="Proteomes" id="UP001144347">
    <property type="component" value="Unassembled WGS sequence"/>
</dbReference>
<organism evidence="2 3">
    <name type="scientific">Pedobacter punctiformis</name>
    <dbReference type="NCBI Taxonomy" id="3004097"/>
    <lineage>
        <taxon>Bacteria</taxon>
        <taxon>Pseudomonadati</taxon>
        <taxon>Bacteroidota</taxon>
        <taxon>Sphingobacteriia</taxon>
        <taxon>Sphingobacteriales</taxon>
        <taxon>Sphingobacteriaceae</taxon>
        <taxon>Pedobacter</taxon>
    </lineage>
</organism>
<dbReference type="RefSeq" id="WP_269427738.1">
    <property type="nucleotide sequence ID" value="NZ_JAPWGM010000003.1"/>
</dbReference>
<protein>
    <submittedName>
        <fullName evidence="2">Uncharacterized protein</fullName>
    </submittedName>
</protein>
<gene>
    <name evidence="2" type="ORF">O0955_11805</name>
</gene>
<name>A0ABT4L9V6_9SPHI</name>
<feature type="signal peptide" evidence="1">
    <location>
        <begin position="1"/>
        <end position="21"/>
    </location>
</feature>
<evidence type="ECO:0000313" key="3">
    <source>
        <dbReference type="Proteomes" id="UP001144347"/>
    </source>
</evidence>
<evidence type="ECO:0000256" key="1">
    <source>
        <dbReference type="SAM" id="SignalP"/>
    </source>
</evidence>
<accession>A0ABT4L9V6</accession>